<dbReference type="Pfam" id="PF00076">
    <property type="entry name" value="RRM_1"/>
    <property type="match status" value="1"/>
</dbReference>
<dbReference type="InterPro" id="IPR035979">
    <property type="entry name" value="RBD_domain_sf"/>
</dbReference>
<protein>
    <recommendedName>
        <fullName evidence="2">RRM domain-containing protein</fullName>
    </recommendedName>
</protein>
<gene>
    <name evidence="3" type="ORF">EGYM00392_LOCUS25677</name>
    <name evidence="4" type="ORF">EGYM00392_LOCUS25678</name>
</gene>
<dbReference type="EMBL" id="HBGA01068716">
    <property type="protein sequence ID" value="CAD9014571.1"/>
    <property type="molecule type" value="Transcribed_RNA"/>
</dbReference>
<evidence type="ECO:0000313" key="3">
    <source>
        <dbReference type="EMBL" id="CAD9014571.1"/>
    </source>
</evidence>
<reference evidence="4" key="1">
    <citation type="submission" date="2021-01" db="EMBL/GenBank/DDBJ databases">
        <authorList>
            <person name="Corre E."/>
            <person name="Pelletier E."/>
            <person name="Niang G."/>
            <person name="Scheremetjew M."/>
            <person name="Finn R."/>
            <person name="Kale V."/>
            <person name="Holt S."/>
            <person name="Cochrane G."/>
            <person name="Meng A."/>
            <person name="Brown T."/>
            <person name="Cohen L."/>
        </authorList>
    </citation>
    <scope>NUCLEOTIDE SEQUENCE</scope>
    <source>
        <strain evidence="4">NIES-381</strain>
    </source>
</reference>
<dbReference type="InterPro" id="IPR012677">
    <property type="entry name" value="Nucleotide-bd_a/b_plait_sf"/>
</dbReference>
<proteinExistence type="predicted"/>
<dbReference type="SMART" id="SM00360">
    <property type="entry name" value="RRM"/>
    <property type="match status" value="1"/>
</dbReference>
<dbReference type="PROSITE" id="PS50102">
    <property type="entry name" value="RRM"/>
    <property type="match status" value="1"/>
</dbReference>
<evidence type="ECO:0000259" key="2">
    <source>
        <dbReference type="PROSITE" id="PS50102"/>
    </source>
</evidence>
<sequence>MAAVQDGHFEVYGQTCKVTLGKKQPSAPQEGAPSTQLGIFKLPKTVNQRTMEELLRTYEGFKEVTLATNSKDGQFLGYAFATFETVEHATVARSILQGMPLGDKPIDARFSNKKH</sequence>
<dbReference type="SUPFAM" id="SSF54928">
    <property type="entry name" value="RNA-binding domain, RBD"/>
    <property type="match status" value="1"/>
</dbReference>
<evidence type="ECO:0000313" key="4">
    <source>
        <dbReference type="EMBL" id="CAD9014572.1"/>
    </source>
</evidence>
<dbReference type="EMBL" id="HBGA01068717">
    <property type="protein sequence ID" value="CAD9014572.1"/>
    <property type="molecule type" value="Transcribed_RNA"/>
</dbReference>
<dbReference type="CDD" id="cd00590">
    <property type="entry name" value="RRM_SF"/>
    <property type="match status" value="1"/>
</dbReference>
<dbReference type="InterPro" id="IPR000504">
    <property type="entry name" value="RRM_dom"/>
</dbReference>
<accession>A0A6U8C573</accession>
<dbReference type="AlphaFoldDB" id="A0A6U8C573"/>
<feature type="domain" description="RRM" evidence="2">
    <location>
        <begin position="35"/>
        <end position="113"/>
    </location>
</feature>
<dbReference type="GO" id="GO:0003723">
    <property type="term" value="F:RNA binding"/>
    <property type="evidence" value="ECO:0007669"/>
    <property type="project" value="UniProtKB-UniRule"/>
</dbReference>
<dbReference type="Gene3D" id="3.30.70.330">
    <property type="match status" value="1"/>
</dbReference>
<name>A0A6U8C573_9EUGL</name>
<keyword evidence="1" id="KW-0694">RNA-binding</keyword>
<evidence type="ECO:0000256" key="1">
    <source>
        <dbReference type="PROSITE-ProRule" id="PRU00176"/>
    </source>
</evidence>
<organism evidence="4">
    <name type="scientific">Eutreptiella gymnastica</name>
    <dbReference type="NCBI Taxonomy" id="73025"/>
    <lineage>
        <taxon>Eukaryota</taxon>
        <taxon>Discoba</taxon>
        <taxon>Euglenozoa</taxon>
        <taxon>Euglenida</taxon>
        <taxon>Spirocuta</taxon>
        <taxon>Euglenophyceae</taxon>
        <taxon>Eutreptiales</taxon>
        <taxon>Eutreptiaceae</taxon>
        <taxon>Eutreptiella</taxon>
    </lineage>
</organism>